<sequence length="78" mass="8893">MTSYLEFVRNEIEEQYQNNPTDCGGSFGELLCYEIHSKNLTFGKLAEKWGLSISTIGELIADHCKRLEKIPCVNHSLE</sequence>
<dbReference type="EMBL" id="LAZR01016674">
    <property type="protein sequence ID" value="KKM03466.1"/>
    <property type="molecule type" value="Genomic_DNA"/>
</dbReference>
<name>A0A0F9JCA8_9ZZZZ</name>
<dbReference type="AlphaFoldDB" id="A0A0F9JCA8"/>
<proteinExistence type="predicted"/>
<organism evidence="1">
    <name type="scientific">marine sediment metagenome</name>
    <dbReference type="NCBI Taxonomy" id="412755"/>
    <lineage>
        <taxon>unclassified sequences</taxon>
        <taxon>metagenomes</taxon>
        <taxon>ecological metagenomes</taxon>
    </lineage>
</organism>
<protein>
    <submittedName>
        <fullName evidence="1">Uncharacterized protein</fullName>
    </submittedName>
</protein>
<reference evidence="1" key="1">
    <citation type="journal article" date="2015" name="Nature">
        <title>Complex archaea that bridge the gap between prokaryotes and eukaryotes.</title>
        <authorList>
            <person name="Spang A."/>
            <person name="Saw J.H."/>
            <person name="Jorgensen S.L."/>
            <person name="Zaremba-Niedzwiedzka K."/>
            <person name="Martijn J."/>
            <person name="Lind A.E."/>
            <person name="van Eijk R."/>
            <person name="Schleper C."/>
            <person name="Guy L."/>
            <person name="Ettema T.J."/>
        </authorList>
    </citation>
    <scope>NUCLEOTIDE SEQUENCE</scope>
</reference>
<evidence type="ECO:0000313" key="1">
    <source>
        <dbReference type="EMBL" id="KKM03466.1"/>
    </source>
</evidence>
<comment type="caution">
    <text evidence="1">The sequence shown here is derived from an EMBL/GenBank/DDBJ whole genome shotgun (WGS) entry which is preliminary data.</text>
</comment>
<accession>A0A0F9JCA8</accession>
<gene>
    <name evidence="1" type="ORF">LCGC14_1774160</name>
</gene>